<evidence type="ECO:0000313" key="1">
    <source>
        <dbReference type="EMBL" id="KAJ7525626.1"/>
    </source>
</evidence>
<reference evidence="2" key="1">
    <citation type="journal article" date="2024" name="Proc. Natl. Acad. Sci. U.S.A.">
        <title>Extraordinary preservation of gene collinearity over three hundred million years revealed in homosporous lycophytes.</title>
        <authorList>
            <person name="Li C."/>
            <person name="Wickell D."/>
            <person name="Kuo L.Y."/>
            <person name="Chen X."/>
            <person name="Nie B."/>
            <person name="Liao X."/>
            <person name="Peng D."/>
            <person name="Ji J."/>
            <person name="Jenkins J."/>
            <person name="Williams M."/>
            <person name="Shu S."/>
            <person name="Plott C."/>
            <person name="Barry K."/>
            <person name="Rajasekar S."/>
            <person name="Grimwood J."/>
            <person name="Han X."/>
            <person name="Sun S."/>
            <person name="Hou Z."/>
            <person name="He W."/>
            <person name="Dai G."/>
            <person name="Sun C."/>
            <person name="Schmutz J."/>
            <person name="Leebens-Mack J.H."/>
            <person name="Li F.W."/>
            <person name="Wang L."/>
        </authorList>
    </citation>
    <scope>NUCLEOTIDE SEQUENCE [LARGE SCALE GENOMIC DNA]</scope>
    <source>
        <strain evidence="2">cv. PW_Plant_1</strain>
    </source>
</reference>
<dbReference type="Proteomes" id="UP001162992">
    <property type="component" value="Chromosome 17"/>
</dbReference>
<proteinExistence type="predicted"/>
<evidence type="ECO:0000313" key="2">
    <source>
        <dbReference type="Proteomes" id="UP001162992"/>
    </source>
</evidence>
<keyword evidence="2" id="KW-1185">Reference proteome</keyword>
<organism evidence="1 2">
    <name type="scientific">Diphasiastrum complanatum</name>
    <name type="common">Issler's clubmoss</name>
    <name type="synonym">Lycopodium complanatum</name>
    <dbReference type="NCBI Taxonomy" id="34168"/>
    <lineage>
        <taxon>Eukaryota</taxon>
        <taxon>Viridiplantae</taxon>
        <taxon>Streptophyta</taxon>
        <taxon>Embryophyta</taxon>
        <taxon>Tracheophyta</taxon>
        <taxon>Lycopodiopsida</taxon>
        <taxon>Lycopodiales</taxon>
        <taxon>Lycopodiaceae</taxon>
        <taxon>Lycopodioideae</taxon>
        <taxon>Diphasiastrum</taxon>
    </lineage>
</organism>
<sequence>MANITNFLWKVEEGVENPGVGRPSKGPVYRNIQSKHSLATPKPGVTTWVSFSETVKRSPNNNMLGHREIVDGKAGKYVWQTYQEVYDEVLHLGSALRAAGVPPKGRCGVYGANSPEWMKALQACSGQSISIVPLYDTLGADAVEFIIKHAEVSIAFVQQSKLPAILKTFPNVSSILKTIVSFGEFSEEQTETAKKQGVTTYSWKEFMELGVKNPSEFTTPTPEDISTIMYTSGTSGDPKGVILTHECLTSVVAGLDSFFNDGPIKFADEEAVYFSFLPLAHSFDRALEELFVSKGSSIGYWQCDVRILLEDMAELKPTFLGSVPRVLDRIYQGIQAKTSNAGVLQKRLFDIGYKHKLIWMQRGYKHTEASPLFDMLIFSKVRQSLGGRLQMIVSGGAPLAKHVEEFLSVVTCASIVQGYGLTETCAGSFIAVPNVISMKGNVGPPLPNIEVCLESIPEMNYDALASTQQGEVCIRGKTVFKGYHKRDDLTCEAVIDGWFHTGDVGEWQPDGSLKIIDRKKNIFKLSQGEYVAVENLENIFGLSPVIDTIWVYGNSLESVLVAVVIPNKDLLETWAKENGEEGNYEALCQRPKAKEFIINELNAVAKKSKLRGFEYIKLVHLESEPFTIERNLMTPTFKLKRPELLKCYKETLNGLYASLKK</sequence>
<name>A0ACC2B778_DIPCM</name>
<dbReference type="EMBL" id="CM055108">
    <property type="protein sequence ID" value="KAJ7525626.1"/>
    <property type="molecule type" value="Genomic_DNA"/>
</dbReference>
<comment type="caution">
    <text evidence="1">The sequence shown here is derived from an EMBL/GenBank/DDBJ whole genome shotgun (WGS) entry which is preliminary data.</text>
</comment>
<protein>
    <submittedName>
        <fullName evidence="1">Uncharacterized protein</fullName>
    </submittedName>
</protein>
<accession>A0ACC2B778</accession>
<gene>
    <name evidence="1" type="ORF">O6H91_17G059800</name>
</gene>